<evidence type="ECO:0000313" key="3">
    <source>
        <dbReference type="Proteomes" id="UP000316882"/>
    </source>
</evidence>
<sequence length="256" mass="29618">MVEELVEYLDECETEVVAVEQLALPLQAEGKHRILVLPGYNLLEMMEEVCEEAETLSAFVAQQLEEARSLSVEDTFRKIVESRLVYTDLPAEEKQLQGKNFSECYQAYAAMWEGSELVHEQLVATEASTEPFQLDREWAQDRIEDGDSLVVLNLPQERGHEAPLWIPMGGYNECPLPVYQSVIFKHFQEQYGASILAVTGDTWVLQAKRRPQTAEEALQLAKEHFIFCQYVLDDQQTLGHYADYLLKQDVWYFWWD</sequence>
<keyword evidence="3" id="KW-1185">Reference proteome</keyword>
<accession>A0A4Y3PHL1</accession>
<dbReference type="InterPro" id="IPR025349">
    <property type="entry name" value="DUF4253"/>
</dbReference>
<dbReference type="Pfam" id="PF14062">
    <property type="entry name" value="DUF4253"/>
    <property type="match status" value="1"/>
</dbReference>
<dbReference type="STRING" id="54914.AV540_16475"/>
<evidence type="ECO:0000259" key="1">
    <source>
        <dbReference type="Pfam" id="PF14062"/>
    </source>
</evidence>
<protein>
    <recommendedName>
        <fullName evidence="1">DUF4253 domain-containing protein</fullName>
    </recommendedName>
</protein>
<dbReference type="AlphaFoldDB" id="A0A4Y3PHL1"/>
<evidence type="ECO:0000313" key="2">
    <source>
        <dbReference type="EMBL" id="GEB30689.1"/>
    </source>
</evidence>
<dbReference type="EMBL" id="BJMH01000001">
    <property type="protein sequence ID" value="GEB30689.1"/>
    <property type="molecule type" value="Genomic_DNA"/>
</dbReference>
<feature type="domain" description="DUF4253" evidence="1">
    <location>
        <begin position="152"/>
        <end position="256"/>
    </location>
</feature>
<reference evidence="2 3" key="1">
    <citation type="submission" date="2019-06" db="EMBL/GenBank/DDBJ databases">
        <title>Whole genome shotgun sequence of Brevibacillus parabrevis NBRC 12334.</title>
        <authorList>
            <person name="Hosoyama A."/>
            <person name="Uohara A."/>
            <person name="Ohji S."/>
            <person name="Ichikawa N."/>
        </authorList>
    </citation>
    <scope>NUCLEOTIDE SEQUENCE [LARGE SCALE GENOMIC DNA]</scope>
    <source>
        <strain evidence="2 3">NBRC 12334</strain>
    </source>
</reference>
<dbReference type="RefSeq" id="WP_122962959.1">
    <property type="nucleotide sequence ID" value="NZ_BJMH01000001.1"/>
</dbReference>
<proteinExistence type="predicted"/>
<gene>
    <name evidence="2" type="ORF">BPA01_02690</name>
</gene>
<comment type="caution">
    <text evidence="2">The sequence shown here is derived from an EMBL/GenBank/DDBJ whole genome shotgun (WGS) entry which is preliminary data.</text>
</comment>
<organism evidence="2 3">
    <name type="scientific">Brevibacillus parabrevis</name>
    <dbReference type="NCBI Taxonomy" id="54914"/>
    <lineage>
        <taxon>Bacteria</taxon>
        <taxon>Bacillati</taxon>
        <taxon>Bacillota</taxon>
        <taxon>Bacilli</taxon>
        <taxon>Bacillales</taxon>
        <taxon>Paenibacillaceae</taxon>
        <taxon>Brevibacillus</taxon>
    </lineage>
</organism>
<name>A0A4Y3PHL1_BREPA</name>
<dbReference type="Proteomes" id="UP000316882">
    <property type="component" value="Unassembled WGS sequence"/>
</dbReference>